<evidence type="ECO:0000256" key="3">
    <source>
        <dbReference type="ARBA" id="ARBA00023115"/>
    </source>
</evidence>
<name>A0A1G1V764_9BACT</name>
<protein>
    <recommendedName>
        <fullName evidence="5">PABS domain-containing protein</fullName>
    </recommendedName>
</protein>
<reference evidence="6 7" key="1">
    <citation type="journal article" date="2016" name="Nat. Commun.">
        <title>Thousands of microbial genomes shed light on interconnected biogeochemical processes in an aquifer system.</title>
        <authorList>
            <person name="Anantharaman K."/>
            <person name="Brown C.T."/>
            <person name="Hug L.A."/>
            <person name="Sharon I."/>
            <person name="Castelle C.J."/>
            <person name="Probst A.J."/>
            <person name="Thomas B.C."/>
            <person name="Singh A."/>
            <person name="Wilkins M.J."/>
            <person name="Karaoz U."/>
            <person name="Brodie E.L."/>
            <person name="Williams K.H."/>
            <person name="Hubbard S.S."/>
            <person name="Banfield J.F."/>
        </authorList>
    </citation>
    <scope>NUCLEOTIDE SEQUENCE [LARGE SCALE GENOMIC DNA]</scope>
</reference>
<dbReference type="InterPro" id="IPR030374">
    <property type="entry name" value="PABS"/>
</dbReference>
<evidence type="ECO:0000313" key="7">
    <source>
        <dbReference type="Proteomes" id="UP000178319"/>
    </source>
</evidence>
<proteinExistence type="inferred from homology"/>
<dbReference type="Gene3D" id="3.40.50.150">
    <property type="entry name" value="Vaccinia Virus protein VP39"/>
    <property type="match status" value="1"/>
</dbReference>
<comment type="caution">
    <text evidence="6">The sequence shown here is derived from an EMBL/GenBank/DDBJ whole genome shotgun (WGS) entry which is preliminary data.</text>
</comment>
<feature type="domain" description="PABS" evidence="5">
    <location>
        <begin position="58"/>
        <end position="210"/>
    </location>
</feature>
<dbReference type="EMBL" id="MHBZ01000020">
    <property type="protein sequence ID" value="OGY11284.1"/>
    <property type="molecule type" value="Genomic_DNA"/>
</dbReference>
<dbReference type="SUPFAM" id="SSF53335">
    <property type="entry name" value="S-adenosyl-L-methionine-dependent methyltransferases"/>
    <property type="match status" value="1"/>
</dbReference>
<dbReference type="Pfam" id="PF01564">
    <property type="entry name" value="Spermine_synth"/>
    <property type="match status" value="1"/>
</dbReference>
<dbReference type="PROSITE" id="PS51006">
    <property type="entry name" value="PABS_2"/>
    <property type="match status" value="1"/>
</dbReference>
<dbReference type="GO" id="GO:0016740">
    <property type="term" value="F:transferase activity"/>
    <property type="evidence" value="ECO:0007669"/>
    <property type="project" value="UniProtKB-UniRule"/>
</dbReference>
<comment type="similarity">
    <text evidence="1">Belongs to the spermidine/spermine synthase family.</text>
</comment>
<dbReference type="GO" id="GO:0006596">
    <property type="term" value="P:polyamine biosynthetic process"/>
    <property type="evidence" value="ECO:0007669"/>
    <property type="project" value="UniProtKB-UniRule"/>
</dbReference>
<evidence type="ECO:0000259" key="5">
    <source>
        <dbReference type="PROSITE" id="PS51006"/>
    </source>
</evidence>
<keyword evidence="3 4" id="KW-0620">Polyamine biosynthesis</keyword>
<evidence type="ECO:0000313" key="6">
    <source>
        <dbReference type="EMBL" id="OGY11284.1"/>
    </source>
</evidence>
<evidence type="ECO:0000256" key="1">
    <source>
        <dbReference type="ARBA" id="ARBA00007867"/>
    </source>
</evidence>
<dbReference type="AlphaFoldDB" id="A0A1G1V764"/>
<organism evidence="6 7">
    <name type="scientific">Candidatus Blackburnbacteria bacterium RIFCSPHIGHO2_02_FULL_44_20</name>
    <dbReference type="NCBI Taxonomy" id="1797516"/>
    <lineage>
        <taxon>Bacteria</taxon>
        <taxon>Candidatus Blackburniibacteriota</taxon>
    </lineage>
</organism>
<feature type="active site" description="Proton acceptor" evidence="4">
    <location>
        <position position="135"/>
    </location>
</feature>
<dbReference type="STRING" id="1797516.A3D26_02170"/>
<dbReference type="InterPro" id="IPR029063">
    <property type="entry name" value="SAM-dependent_MTases_sf"/>
</dbReference>
<evidence type="ECO:0000256" key="2">
    <source>
        <dbReference type="ARBA" id="ARBA00022679"/>
    </source>
</evidence>
<dbReference type="PANTHER" id="PTHR43317">
    <property type="entry name" value="THERMOSPERMINE SYNTHASE ACAULIS5"/>
    <property type="match status" value="1"/>
</dbReference>
<dbReference type="Proteomes" id="UP000178319">
    <property type="component" value="Unassembled WGS sequence"/>
</dbReference>
<evidence type="ECO:0000256" key="4">
    <source>
        <dbReference type="PROSITE-ProRule" id="PRU00354"/>
    </source>
</evidence>
<accession>A0A1G1V764</accession>
<dbReference type="PANTHER" id="PTHR43317:SF1">
    <property type="entry name" value="THERMOSPERMINE SYNTHASE ACAULIS5"/>
    <property type="match status" value="1"/>
</dbReference>
<dbReference type="CDD" id="cd02440">
    <property type="entry name" value="AdoMet_MTases"/>
    <property type="match status" value="1"/>
</dbReference>
<keyword evidence="2 4" id="KW-0808">Transferase</keyword>
<sequence>MWKLVNTIEEVESPYNGKIKVIKTLEGTRLLVGGISQSGWLVKRVWKSALKKIKKLRPEIKSILILGLGGGSVAELVEEYWPGVRKVGIDIDPHMVDLGRKYLRLGEVSNLTVVIADAIFWIKKSPEKFDLILVDVYKGGDIPEAFRTKEFIKNVQRHLKADSIAAFNHLYSYIEKKDAEEFKNKLSEVFPAMTAVTPEANIIFICHSIN</sequence>
<gene>
    <name evidence="6" type="ORF">A3D26_02170</name>
</gene>